<accession>A0A423VKT8</accession>
<reference evidence="2 3" key="1">
    <citation type="submission" date="2015-09" db="EMBL/GenBank/DDBJ databases">
        <title>Host preference determinants of Valsa canker pathogens revealed by comparative genomics.</title>
        <authorList>
            <person name="Yin Z."/>
            <person name="Huang L."/>
        </authorList>
    </citation>
    <scope>NUCLEOTIDE SEQUENCE [LARGE SCALE GENOMIC DNA]</scope>
    <source>
        <strain evidence="2 3">YSFL</strain>
    </source>
</reference>
<keyword evidence="1" id="KW-1133">Transmembrane helix</keyword>
<dbReference type="Proteomes" id="UP000284375">
    <property type="component" value="Unassembled WGS sequence"/>
</dbReference>
<proteinExistence type="predicted"/>
<feature type="transmembrane region" description="Helical" evidence="1">
    <location>
        <begin position="20"/>
        <end position="39"/>
    </location>
</feature>
<dbReference type="EMBL" id="LJZO01000042">
    <property type="protein sequence ID" value="ROV91636.1"/>
    <property type="molecule type" value="Genomic_DNA"/>
</dbReference>
<name>A0A423VKT8_CYTCH</name>
<evidence type="ECO:0000313" key="3">
    <source>
        <dbReference type="Proteomes" id="UP000284375"/>
    </source>
</evidence>
<sequence>MQTMLQLIGDMASQAGPYTAYGQVLAGVLVVAVALYACLHEQGMYPGIPAFGIDDKGWMRFEKARKRYMERGLQLAGEAIRQPYQIATDVGVKIFLPARYAEEIKNNKHMSFKKAFAEKPSAKE</sequence>
<protein>
    <submittedName>
        <fullName evidence="2">Uncharacterized protein</fullName>
    </submittedName>
</protein>
<organism evidence="2 3">
    <name type="scientific">Cytospora chrysosperma</name>
    <name type="common">Cytospora canker fungus</name>
    <name type="synonym">Sphaeria chrysosperma</name>
    <dbReference type="NCBI Taxonomy" id="252740"/>
    <lineage>
        <taxon>Eukaryota</taxon>
        <taxon>Fungi</taxon>
        <taxon>Dikarya</taxon>
        <taxon>Ascomycota</taxon>
        <taxon>Pezizomycotina</taxon>
        <taxon>Sordariomycetes</taxon>
        <taxon>Sordariomycetidae</taxon>
        <taxon>Diaporthales</taxon>
        <taxon>Cytosporaceae</taxon>
        <taxon>Cytospora</taxon>
    </lineage>
</organism>
<keyword evidence="3" id="KW-1185">Reference proteome</keyword>
<evidence type="ECO:0000313" key="2">
    <source>
        <dbReference type="EMBL" id="ROV91636.1"/>
    </source>
</evidence>
<keyword evidence="1" id="KW-0812">Transmembrane</keyword>
<keyword evidence="1" id="KW-0472">Membrane</keyword>
<evidence type="ECO:0000256" key="1">
    <source>
        <dbReference type="SAM" id="Phobius"/>
    </source>
</evidence>
<dbReference type="AlphaFoldDB" id="A0A423VKT8"/>
<comment type="caution">
    <text evidence="2">The sequence shown here is derived from an EMBL/GenBank/DDBJ whole genome shotgun (WGS) entry which is preliminary data.</text>
</comment>
<gene>
    <name evidence="2" type="ORF">VSDG_07913</name>
</gene>